<dbReference type="Gene3D" id="3.40.1190.10">
    <property type="entry name" value="Mur-like, catalytic domain"/>
    <property type="match status" value="1"/>
</dbReference>
<evidence type="ECO:0000313" key="18">
    <source>
        <dbReference type="Proteomes" id="UP000677234"/>
    </source>
</evidence>
<dbReference type="UniPathway" id="UPA00219"/>
<keyword evidence="3 10" id="KW-0132">Cell division</keyword>
<evidence type="ECO:0000256" key="5">
    <source>
        <dbReference type="ARBA" id="ARBA00022840"/>
    </source>
</evidence>
<dbReference type="InterPro" id="IPR035911">
    <property type="entry name" value="MurE/MurF_N"/>
</dbReference>
<dbReference type="SUPFAM" id="SSF53244">
    <property type="entry name" value="MurD-like peptide ligases, peptide-binding domain"/>
    <property type="match status" value="1"/>
</dbReference>
<keyword evidence="2 10" id="KW-0436">Ligase</keyword>
<dbReference type="InterPro" id="IPR000713">
    <property type="entry name" value="Mur_ligase_N"/>
</dbReference>
<evidence type="ECO:0000259" key="12">
    <source>
        <dbReference type="Pfam" id="PF01225"/>
    </source>
</evidence>
<feature type="domain" description="Mur ligase N-terminal catalytic" evidence="12">
    <location>
        <begin position="26"/>
        <end position="102"/>
    </location>
</feature>
<dbReference type="NCBIfam" id="TIGR01143">
    <property type="entry name" value="murF"/>
    <property type="match status" value="1"/>
</dbReference>
<dbReference type="SUPFAM" id="SSF63418">
    <property type="entry name" value="MurE/MurF N-terminal domain"/>
    <property type="match status" value="1"/>
</dbReference>
<dbReference type="GO" id="GO:0005737">
    <property type="term" value="C:cytoplasm"/>
    <property type="evidence" value="ECO:0007669"/>
    <property type="project" value="UniProtKB-SubCell"/>
</dbReference>
<dbReference type="PANTHER" id="PTHR43024:SF1">
    <property type="entry name" value="UDP-N-ACETYLMURAMOYL-TRIPEPTIDE--D-ALANYL-D-ALANINE LIGASE"/>
    <property type="match status" value="1"/>
</dbReference>
<keyword evidence="18" id="KW-1185">Reference proteome</keyword>
<feature type="binding site" evidence="10">
    <location>
        <begin position="114"/>
        <end position="120"/>
    </location>
    <ligand>
        <name>ATP</name>
        <dbReference type="ChEBI" id="CHEBI:30616"/>
    </ligand>
</feature>
<comment type="catalytic activity">
    <reaction evidence="10 11">
        <text>D-alanyl-D-alanine + UDP-N-acetyl-alpha-D-muramoyl-L-alanyl-gamma-D-glutamyl-meso-2,6-diaminopimelate + ATP = UDP-N-acetyl-alpha-D-muramoyl-L-alanyl-gamma-D-glutamyl-meso-2,6-diaminopimeloyl-D-alanyl-D-alanine + ADP + phosphate + H(+)</text>
        <dbReference type="Rhea" id="RHEA:28374"/>
        <dbReference type="ChEBI" id="CHEBI:15378"/>
        <dbReference type="ChEBI" id="CHEBI:30616"/>
        <dbReference type="ChEBI" id="CHEBI:43474"/>
        <dbReference type="ChEBI" id="CHEBI:57822"/>
        <dbReference type="ChEBI" id="CHEBI:61386"/>
        <dbReference type="ChEBI" id="CHEBI:83905"/>
        <dbReference type="ChEBI" id="CHEBI:456216"/>
        <dbReference type="EC" id="6.3.2.10"/>
    </reaction>
</comment>
<evidence type="ECO:0000256" key="7">
    <source>
        <dbReference type="ARBA" id="ARBA00022984"/>
    </source>
</evidence>
<evidence type="ECO:0000256" key="8">
    <source>
        <dbReference type="ARBA" id="ARBA00023306"/>
    </source>
</evidence>
<dbReference type="EMBL" id="CP066308">
    <property type="protein sequence ID" value="QQE73088.1"/>
    <property type="molecule type" value="Genomic_DNA"/>
</dbReference>
<evidence type="ECO:0000256" key="9">
    <source>
        <dbReference type="ARBA" id="ARBA00023316"/>
    </source>
</evidence>
<sequence>MKPMKLEQIAVMAEGLILAGEADLPINSVHFDTRQLEAGALFVAIQGARDGHDFLLQAAEKGARAAIVSEQTKLPADLPADFGLILVNDTLRAYQKLAKRYRQQFTMPMIAITGSIGKTTTKDIVSHVLESKLALYKTYKNLNNHLGVPYSLTQLEDRHEAAVLELGMNHAGEIDLLASLVQPQISVITYIGESHLEFFGSREKIALAKAELLPHTDPAGFVLLNRDNEYLRKITHLYPGRVLTYSVEGPADVWAEEIRAVEDGMRFDVCFPGGERFSAYLPLFGKHNVQNALPAVAIGRHFGMSNEEIARALAAVQLSAMRFERTDSKTGAVYINDAYNASPSSMEAAISTFASILPERAKVLVLGDMFELGPDSLEMHAQVGRFAGKLRDRFELLVAIGDHARTLCDAYDGEKRYFATKAEAISTLSQLCTPDRAFLFKASRGMELWTVMEEMEKNAGQ</sequence>
<keyword evidence="8 10" id="KW-0131">Cell cycle</keyword>
<evidence type="ECO:0000256" key="6">
    <source>
        <dbReference type="ARBA" id="ARBA00022960"/>
    </source>
</evidence>
<accession>A0A7T5EIB9</accession>
<evidence type="ECO:0000256" key="3">
    <source>
        <dbReference type="ARBA" id="ARBA00022618"/>
    </source>
</evidence>
<proteinExistence type="inferred from homology"/>
<dbReference type="GO" id="GO:0008360">
    <property type="term" value="P:regulation of cell shape"/>
    <property type="evidence" value="ECO:0007669"/>
    <property type="project" value="UniProtKB-KW"/>
</dbReference>
<evidence type="ECO:0000259" key="14">
    <source>
        <dbReference type="Pfam" id="PF08245"/>
    </source>
</evidence>
<dbReference type="Proteomes" id="UP000677234">
    <property type="component" value="Chromosome"/>
</dbReference>
<keyword evidence="5 10" id="KW-0067">ATP-binding</keyword>
<evidence type="ECO:0000259" key="13">
    <source>
        <dbReference type="Pfam" id="PF02875"/>
    </source>
</evidence>
<dbReference type="Proteomes" id="UP000595847">
    <property type="component" value="Chromosome"/>
</dbReference>
<dbReference type="Gene3D" id="3.90.190.20">
    <property type="entry name" value="Mur ligase, C-terminal domain"/>
    <property type="match status" value="1"/>
</dbReference>
<evidence type="ECO:0000256" key="2">
    <source>
        <dbReference type="ARBA" id="ARBA00022598"/>
    </source>
</evidence>
<keyword evidence="6 10" id="KW-0133">Cell shape</keyword>
<dbReference type="Pfam" id="PF02875">
    <property type="entry name" value="Mur_ligase_C"/>
    <property type="match status" value="1"/>
</dbReference>
<dbReference type="Pfam" id="PF01225">
    <property type="entry name" value="Mur_ligase"/>
    <property type="match status" value="1"/>
</dbReference>
<dbReference type="Gene3D" id="3.40.1390.10">
    <property type="entry name" value="MurE/MurF, N-terminal domain"/>
    <property type="match status" value="1"/>
</dbReference>
<gene>
    <name evidence="10" type="primary">murF</name>
    <name evidence="15" type="ORF">JD108_14310</name>
    <name evidence="16" type="ORF">KDJ56_14255</name>
</gene>
<keyword evidence="7 10" id="KW-0573">Peptidoglycan synthesis</keyword>
<dbReference type="SUPFAM" id="SSF53623">
    <property type="entry name" value="MurD-like peptide ligases, catalytic domain"/>
    <property type="match status" value="1"/>
</dbReference>
<evidence type="ECO:0000256" key="4">
    <source>
        <dbReference type="ARBA" id="ARBA00022741"/>
    </source>
</evidence>
<organism evidence="15 17">
    <name type="scientific">Brevibacillus composti</name>
    <dbReference type="NCBI Taxonomy" id="2796470"/>
    <lineage>
        <taxon>Bacteria</taxon>
        <taxon>Bacillati</taxon>
        <taxon>Bacillota</taxon>
        <taxon>Bacilli</taxon>
        <taxon>Bacillales</taxon>
        <taxon>Paenibacillaceae</taxon>
        <taxon>Brevibacillus</taxon>
    </lineage>
</organism>
<evidence type="ECO:0000313" key="16">
    <source>
        <dbReference type="EMBL" id="QUO40166.1"/>
    </source>
</evidence>
<reference evidence="16" key="2">
    <citation type="submission" date="2021-04" db="EMBL/GenBank/DDBJ databases">
        <title>Brevibacillus composti FJAT-54423, complete genome.</title>
        <authorList>
            <person name="Tang R."/>
        </authorList>
    </citation>
    <scope>NUCLEOTIDE SEQUENCE</scope>
    <source>
        <strain evidence="16">FJAT-54424</strain>
    </source>
</reference>
<name>A0A7T5EIB9_9BACL</name>
<dbReference type="GO" id="GO:0071555">
    <property type="term" value="P:cell wall organization"/>
    <property type="evidence" value="ECO:0007669"/>
    <property type="project" value="UniProtKB-KW"/>
</dbReference>
<dbReference type="GO" id="GO:0051301">
    <property type="term" value="P:cell division"/>
    <property type="evidence" value="ECO:0007669"/>
    <property type="project" value="UniProtKB-KW"/>
</dbReference>
<evidence type="ECO:0000256" key="11">
    <source>
        <dbReference type="RuleBase" id="RU004136"/>
    </source>
</evidence>
<dbReference type="InterPro" id="IPR036615">
    <property type="entry name" value="Mur_ligase_C_dom_sf"/>
</dbReference>
<dbReference type="InterPro" id="IPR036565">
    <property type="entry name" value="Mur-like_cat_sf"/>
</dbReference>
<dbReference type="PANTHER" id="PTHR43024">
    <property type="entry name" value="UDP-N-ACETYLMURAMOYL-TRIPEPTIDE--D-ALANYL-D-ALANINE LIGASE"/>
    <property type="match status" value="1"/>
</dbReference>
<dbReference type="GO" id="GO:0009252">
    <property type="term" value="P:peptidoglycan biosynthetic process"/>
    <property type="evidence" value="ECO:0007669"/>
    <property type="project" value="UniProtKB-UniRule"/>
</dbReference>
<dbReference type="GO" id="GO:0005524">
    <property type="term" value="F:ATP binding"/>
    <property type="evidence" value="ECO:0007669"/>
    <property type="project" value="UniProtKB-UniRule"/>
</dbReference>
<dbReference type="RefSeq" id="WP_198826718.1">
    <property type="nucleotide sequence ID" value="NZ_CP066308.1"/>
</dbReference>
<dbReference type="InterPro" id="IPR004101">
    <property type="entry name" value="Mur_ligase_C"/>
</dbReference>
<dbReference type="Pfam" id="PF08245">
    <property type="entry name" value="Mur_ligase_M"/>
    <property type="match status" value="1"/>
</dbReference>
<feature type="domain" description="Mur ligase central" evidence="14">
    <location>
        <begin position="112"/>
        <end position="298"/>
    </location>
</feature>
<dbReference type="AlphaFoldDB" id="A0A7T5EIB9"/>
<keyword evidence="4 10" id="KW-0547">Nucleotide-binding</keyword>
<comment type="subcellular location">
    <subcellularLocation>
        <location evidence="10 11">Cytoplasm</location>
    </subcellularLocation>
</comment>
<dbReference type="HAMAP" id="MF_02019">
    <property type="entry name" value="MurF"/>
    <property type="match status" value="1"/>
</dbReference>
<evidence type="ECO:0000313" key="17">
    <source>
        <dbReference type="Proteomes" id="UP000595847"/>
    </source>
</evidence>
<dbReference type="InterPro" id="IPR051046">
    <property type="entry name" value="MurCDEF_CellWall_CoF430Synth"/>
</dbReference>
<reference evidence="15 17" key="1">
    <citation type="submission" date="2020-12" db="EMBL/GenBank/DDBJ databases">
        <title>strain FJAT-54423T represents a novel species of the genus Brevibacillus.</title>
        <authorList>
            <person name="Tang R."/>
        </authorList>
    </citation>
    <scope>NUCLEOTIDE SEQUENCE [LARGE SCALE GENOMIC DNA]</scope>
    <source>
        <strain evidence="15 17">FJAT-54423</strain>
    </source>
</reference>
<evidence type="ECO:0000313" key="15">
    <source>
        <dbReference type="EMBL" id="QQE73088.1"/>
    </source>
</evidence>
<protein>
    <recommendedName>
        <fullName evidence="10 11">UDP-N-acetylmuramoyl-tripeptide--D-alanyl-D-alanine ligase</fullName>
        <ecNumber evidence="10 11">6.3.2.10</ecNumber>
    </recommendedName>
    <alternativeName>
        <fullName evidence="10">D-alanyl-D-alanine-adding enzyme</fullName>
    </alternativeName>
</protein>
<comment type="pathway">
    <text evidence="10 11">Cell wall biogenesis; peptidoglycan biosynthesis.</text>
</comment>
<comment type="function">
    <text evidence="10 11">Involved in cell wall formation. Catalyzes the final step in the synthesis of UDP-N-acetylmuramoyl-pentapeptide, the precursor of murein.</text>
</comment>
<feature type="domain" description="Mur ligase C-terminal" evidence="13">
    <location>
        <begin position="321"/>
        <end position="444"/>
    </location>
</feature>
<dbReference type="KEGG" id="bcop:JD108_14310"/>
<keyword evidence="9 10" id="KW-0961">Cell wall biogenesis/degradation</keyword>
<dbReference type="InterPro" id="IPR005863">
    <property type="entry name" value="UDP-N-AcMur_synth"/>
</dbReference>
<comment type="similarity">
    <text evidence="10">Belongs to the MurCDEF family. MurF subfamily.</text>
</comment>
<keyword evidence="1 10" id="KW-0963">Cytoplasm</keyword>
<dbReference type="EMBL" id="CP073708">
    <property type="protein sequence ID" value="QUO40166.1"/>
    <property type="molecule type" value="Genomic_DNA"/>
</dbReference>
<dbReference type="EC" id="6.3.2.10" evidence="10 11"/>
<evidence type="ECO:0000256" key="10">
    <source>
        <dbReference type="HAMAP-Rule" id="MF_02019"/>
    </source>
</evidence>
<dbReference type="InterPro" id="IPR013221">
    <property type="entry name" value="Mur_ligase_cen"/>
</dbReference>
<evidence type="ECO:0000256" key="1">
    <source>
        <dbReference type="ARBA" id="ARBA00022490"/>
    </source>
</evidence>
<dbReference type="GO" id="GO:0047480">
    <property type="term" value="F:UDP-N-acetylmuramoyl-tripeptide-D-alanyl-D-alanine ligase activity"/>
    <property type="evidence" value="ECO:0007669"/>
    <property type="project" value="UniProtKB-UniRule"/>
</dbReference>